<dbReference type="PANTHER" id="PTHR14859">
    <property type="entry name" value="CALCOFLUOR WHITE HYPERSENSITIVE PROTEIN PRECURSOR"/>
    <property type="match status" value="1"/>
</dbReference>
<evidence type="ECO:0000313" key="2">
    <source>
        <dbReference type="EMBL" id="SHE66088.1"/>
    </source>
</evidence>
<dbReference type="Proteomes" id="UP000184170">
    <property type="component" value="Unassembled WGS sequence"/>
</dbReference>
<keyword evidence="2" id="KW-0378">Hydrolase</keyword>
<reference evidence="3" key="1">
    <citation type="submission" date="2016-11" db="EMBL/GenBank/DDBJ databases">
        <authorList>
            <person name="Varghese N."/>
            <person name="Submissions S."/>
        </authorList>
    </citation>
    <scope>NUCLEOTIDE SEQUENCE [LARGE SCALE GENOMIC DNA]</scope>
    <source>
        <strain evidence="3">CGMCC 1.7063</strain>
    </source>
</reference>
<keyword evidence="2" id="KW-0255">Endonuclease</keyword>
<organism evidence="2 3">
    <name type="scientific">Microbulbifer donghaiensis</name>
    <dbReference type="NCBI Taxonomy" id="494016"/>
    <lineage>
        <taxon>Bacteria</taxon>
        <taxon>Pseudomonadati</taxon>
        <taxon>Pseudomonadota</taxon>
        <taxon>Gammaproteobacteria</taxon>
        <taxon>Cellvibrionales</taxon>
        <taxon>Microbulbiferaceae</taxon>
        <taxon>Microbulbifer</taxon>
    </lineage>
</organism>
<feature type="domain" description="Endonuclease/exonuclease/phosphatase" evidence="1">
    <location>
        <begin position="562"/>
        <end position="797"/>
    </location>
</feature>
<accession>A0A1M4VB89</accession>
<dbReference type="InterPro" id="IPR051916">
    <property type="entry name" value="GPI-anchor_lipid_remodeler"/>
</dbReference>
<dbReference type="Gene3D" id="3.40.720.10">
    <property type="entry name" value="Alkaline Phosphatase, subunit A"/>
    <property type="match status" value="2"/>
</dbReference>
<dbReference type="SUPFAM" id="SSF53649">
    <property type="entry name" value="Alkaline phosphatase-like"/>
    <property type="match status" value="1"/>
</dbReference>
<dbReference type="EMBL" id="FQVA01000001">
    <property type="protein sequence ID" value="SHE66088.1"/>
    <property type="molecule type" value="Genomic_DNA"/>
</dbReference>
<dbReference type="Pfam" id="PF01663">
    <property type="entry name" value="Phosphodiest"/>
    <property type="match status" value="1"/>
</dbReference>
<keyword evidence="2" id="KW-0269">Exonuclease</keyword>
<dbReference type="SUPFAM" id="SSF56219">
    <property type="entry name" value="DNase I-like"/>
    <property type="match status" value="1"/>
</dbReference>
<evidence type="ECO:0000259" key="1">
    <source>
        <dbReference type="Pfam" id="PF03372"/>
    </source>
</evidence>
<dbReference type="InterPro" id="IPR036691">
    <property type="entry name" value="Endo/exonu/phosph_ase_sf"/>
</dbReference>
<protein>
    <submittedName>
        <fullName evidence="2">Metal-dependent hydrolase, endonuclease/exonuclease/phosphatase family</fullName>
    </submittedName>
</protein>
<dbReference type="Gene3D" id="3.60.10.10">
    <property type="entry name" value="Endonuclease/exonuclease/phosphatase"/>
    <property type="match status" value="1"/>
</dbReference>
<gene>
    <name evidence="2" type="ORF">SAMN04487965_0376</name>
</gene>
<dbReference type="Pfam" id="PF03372">
    <property type="entry name" value="Exo_endo_phos"/>
    <property type="match status" value="1"/>
</dbReference>
<dbReference type="GO" id="GO:0016020">
    <property type="term" value="C:membrane"/>
    <property type="evidence" value="ECO:0007669"/>
    <property type="project" value="GOC"/>
</dbReference>
<evidence type="ECO:0000313" key="3">
    <source>
        <dbReference type="Proteomes" id="UP000184170"/>
    </source>
</evidence>
<dbReference type="STRING" id="494016.SAMN04487965_0376"/>
<sequence length="811" mass="90647">MLSRIGSTLRRWRRRFSRSEWMAHLLGLSTSESAPSDPGLILIQVDGLAYPQFKRAMAKGRLPFMKRLIKKEHYHLEHLYPGIPTTTPAVQAELFYGERQVVPAFCFLMHETGELGRMYDPEVAALVEKRITAKGRNPLLKGGSCYLSLFRAGTEHGEAHFCPADQGWGPALREASPWKVFLLLLTNAWSLVRTGALIVVEFVLALVDCVRGVIQGQDLMRELMFVPTRVAVTILMRELCTIGVKIDIARGLPIIYVNLLGYDEQAHRRGPRSAFAHWVLKGIDDAIRRIWRAAHASDRRHYDVWIFSDHGQEQTTPYEEHFGRSLGDALSEALSELPAKRSLHRRKSGRGVQLERARLFGSEWMEKMIREDESESPDASSPLALAALGPVAMLYNVDMNGHSRADIARLIVEKASVPLVLYRTDPDDPAAPVHGWWREGAVRLPEDGAKLLGSGHSFPIQTTADMIRLCSHPDAGDFMMYGWCDGQDPPLTFAMENGSHGGVGPNETHAFALMPEDIPPPDPKRGHWRPQELRSTARAYLRGVRPAAVKHRPQRGNTLRVMTYNVHSCRGLDGKLSPQRIARVIARYQPDVVALQELDVMRERSGSLDQAERLARLLAMNVQFHPALHLEEERYGDAILTHLPVRLAKKGILPGPPPGQSGLFNPAADEPRGAVWVEVQHNGQKLHIINTHLGLSRAERLRQVDALLGEEWLGHPDCDGPRILVGDFNTLPSSAECKRLAGHLRDAQVQAPDHNPQGTFFSRMPTLRIDHVYVSPDIKVKGVLVPQTELTRQASDHLPLIVDIELPDGKS</sequence>
<dbReference type="InterPro" id="IPR017850">
    <property type="entry name" value="Alkaline_phosphatase_core_sf"/>
</dbReference>
<keyword evidence="2" id="KW-0540">Nuclease</keyword>
<proteinExistence type="predicted"/>
<name>A0A1M4VB89_9GAMM</name>
<dbReference type="GO" id="GO:0004519">
    <property type="term" value="F:endonuclease activity"/>
    <property type="evidence" value="ECO:0007669"/>
    <property type="project" value="UniProtKB-KW"/>
</dbReference>
<dbReference type="InterPro" id="IPR002591">
    <property type="entry name" value="Phosphodiest/P_Trfase"/>
</dbReference>
<dbReference type="GO" id="GO:0004527">
    <property type="term" value="F:exonuclease activity"/>
    <property type="evidence" value="ECO:0007669"/>
    <property type="project" value="UniProtKB-KW"/>
</dbReference>
<dbReference type="InterPro" id="IPR005135">
    <property type="entry name" value="Endo/exonuclease/phosphatase"/>
</dbReference>
<keyword evidence="3" id="KW-1185">Reference proteome</keyword>
<dbReference type="RefSeq" id="WP_073270882.1">
    <property type="nucleotide sequence ID" value="NZ_FQVA01000001.1"/>
</dbReference>
<dbReference type="AlphaFoldDB" id="A0A1M4VB89"/>
<dbReference type="OrthoDB" id="5293344at2"/>
<dbReference type="GO" id="GO:0006506">
    <property type="term" value="P:GPI anchor biosynthetic process"/>
    <property type="evidence" value="ECO:0007669"/>
    <property type="project" value="TreeGrafter"/>
</dbReference>
<dbReference type="PANTHER" id="PTHR14859:SF15">
    <property type="entry name" value="ENDONUCLEASE_EXONUCLEASE_PHOSPHATASE DOMAIN-CONTAINING PROTEIN"/>
    <property type="match status" value="1"/>
</dbReference>